<dbReference type="InterPro" id="IPR002913">
    <property type="entry name" value="START_lipid-bd_dom"/>
</dbReference>
<feature type="domain" description="START" evidence="1">
    <location>
        <begin position="3"/>
        <end position="209"/>
    </location>
</feature>
<dbReference type="SUPFAM" id="SSF55961">
    <property type="entry name" value="Bet v1-like"/>
    <property type="match status" value="1"/>
</dbReference>
<proteinExistence type="predicted"/>
<dbReference type="GO" id="GO:0070508">
    <property type="term" value="P:cholesterol import"/>
    <property type="evidence" value="ECO:0007669"/>
    <property type="project" value="TreeGrafter"/>
</dbReference>
<dbReference type="PANTHER" id="PTHR47006:SF1">
    <property type="entry name" value="STAR-RELATED LIPID TRANSFER PROTEIN 4"/>
    <property type="match status" value="1"/>
</dbReference>
<dbReference type="Proteomes" id="UP001059041">
    <property type="component" value="Unassembled WGS sequence"/>
</dbReference>
<accession>A0A9W7T3A4</accession>
<dbReference type="InterPro" id="IPR042555">
    <property type="entry name" value="StarD4"/>
</dbReference>
<dbReference type="SMART" id="SM00234">
    <property type="entry name" value="START"/>
    <property type="match status" value="1"/>
</dbReference>
<dbReference type="AlphaFoldDB" id="A0A9W7T3A4"/>
<keyword evidence="3" id="KW-1185">Reference proteome</keyword>
<dbReference type="InterPro" id="IPR023393">
    <property type="entry name" value="START-like_dom_sf"/>
</dbReference>
<dbReference type="OrthoDB" id="196858at2759"/>
<dbReference type="PROSITE" id="PS50848">
    <property type="entry name" value="START"/>
    <property type="match status" value="1"/>
</dbReference>
<gene>
    <name evidence="2" type="ORF">IRJ41_020213</name>
</gene>
<dbReference type="Pfam" id="PF01852">
    <property type="entry name" value="START"/>
    <property type="match status" value="1"/>
</dbReference>
<dbReference type="GO" id="GO:0120020">
    <property type="term" value="F:cholesterol transfer activity"/>
    <property type="evidence" value="ECO:0007669"/>
    <property type="project" value="TreeGrafter"/>
</dbReference>
<organism evidence="2 3">
    <name type="scientific">Triplophysa rosa</name>
    <name type="common">Cave loach</name>
    <dbReference type="NCBI Taxonomy" id="992332"/>
    <lineage>
        <taxon>Eukaryota</taxon>
        <taxon>Metazoa</taxon>
        <taxon>Chordata</taxon>
        <taxon>Craniata</taxon>
        <taxon>Vertebrata</taxon>
        <taxon>Euteleostomi</taxon>
        <taxon>Actinopterygii</taxon>
        <taxon>Neopterygii</taxon>
        <taxon>Teleostei</taxon>
        <taxon>Ostariophysi</taxon>
        <taxon>Cypriniformes</taxon>
        <taxon>Nemacheilidae</taxon>
        <taxon>Triplophysa</taxon>
    </lineage>
</organism>
<dbReference type="GO" id="GO:0010879">
    <property type="term" value="P:cholesterol transport involved in cholesterol storage"/>
    <property type="evidence" value="ECO:0007669"/>
    <property type="project" value="TreeGrafter"/>
</dbReference>
<evidence type="ECO:0000259" key="1">
    <source>
        <dbReference type="PROSITE" id="PS50848"/>
    </source>
</evidence>
<name>A0A9W7T3A4_TRIRA</name>
<dbReference type="GO" id="GO:0005829">
    <property type="term" value="C:cytosol"/>
    <property type="evidence" value="ECO:0007669"/>
    <property type="project" value="TreeGrafter"/>
</dbReference>
<reference evidence="2" key="1">
    <citation type="submission" date="2021-02" db="EMBL/GenBank/DDBJ databases">
        <title>Comparative genomics reveals that relaxation of natural selection precedes convergent phenotypic evolution of cavefish.</title>
        <authorList>
            <person name="Peng Z."/>
        </authorList>
    </citation>
    <scope>NUCLEOTIDE SEQUENCE</scope>
    <source>
        <tissue evidence="2">Muscle</tissue>
    </source>
</reference>
<dbReference type="Gene3D" id="3.30.530.20">
    <property type="match status" value="1"/>
</dbReference>
<protein>
    <submittedName>
        <fullName evidence="2">StAR-related lipid transfer protein 4</fullName>
    </submittedName>
</protein>
<evidence type="ECO:0000313" key="2">
    <source>
        <dbReference type="EMBL" id="KAI7789852.1"/>
    </source>
</evidence>
<dbReference type="GO" id="GO:0005783">
    <property type="term" value="C:endoplasmic reticulum"/>
    <property type="evidence" value="ECO:0007669"/>
    <property type="project" value="TreeGrafter"/>
</dbReference>
<dbReference type="GO" id="GO:0032367">
    <property type="term" value="P:intracellular cholesterol transport"/>
    <property type="evidence" value="ECO:0007669"/>
    <property type="project" value="InterPro"/>
</dbReference>
<dbReference type="GO" id="GO:0015485">
    <property type="term" value="F:cholesterol binding"/>
    <property type="evidence" value="ECO:0007669"/>
    <property type="project" value="InterPro"/>
</dbReference>
<comment type="caution">
    <text evidence="2">The sequence shown here is derived from an EMBL/GenBank/DDBJ whole genome shotgun (WGS) entry which is preliminary data.</text>
</comment>
<dbReference type="EMBL" id="JAFHDT010000317">
    <property type="protein sequence ID" value="KAI7789852.1"/>
    <property type="molecule type" value="Genomic_DNA"/>
</dbReference>
<dbReference type="PANTHER" id="PTHR47006">
    <property type="entry name" value="STAR-RELATED LIPID TRANSFER PROTEIN 4"/>
    <property type="match status" value="1"/>
</dbReference>
<evidence type="ECO:0000313" key="3">
    <source>
        <dbReference type="Proteomes" id="UP001059041"/>
    </source>
</evidence>
<sequence>MSSLSDDVHVTSLRSKLEETLVSYHHVNASEWNIAKKSKDVTVWRKRSEEFSGFLYKAEGTVADTPQRTVEYIRPGPYRLNWDSLMTSMEIVETLDQGSCVMKYTTAGQLWNIISPREFVDFSHTTDYENGLLSCGVSVDRDEHKQGFVRGINHPCGWFCVPVENCTHCLLTGYIQTDLRGILPQSAVDTAMASGLINFYSDLRQALKM</sequence>